<feature type="transmembrane region" description="Helical" evidence="2">
    <location>
        <begin position="45"/>
        <end position="66"/>
    </location>
</feature>
<feature type="transmembrane region" description="Helical" evidence="2">
    <location>
        <begin position="139"/>
        <end position="159"/>
    </location>
</feature>
<evidence type="ECO:0000313" key="4">
    <source>
        <dbReference type="EMBL" id="RJX37290.1"/>
    </source>
</evidence>
<dbReference type="SUPFAM" id="SSF52833">
    <property type="entry name" value="Thioredoxin-like"/>
    <property type="match status" value="1"/>
</dbReference>
<keyword evidence="2" id="KW-1133">Transmembrane helix</keyword>
<protein>
    <submittedName>
        <fullName evidence="4">TlpA family protein disulfide reductase</fullName>
    </submittedName>
</protein>
<dbReference type="EMBL" id="QXQB01000006">
    <property type="protein sequence ID" value="RJX37290.1"/>
    <property type="molecule type" value="Genomic_DNA"/>
</dbReference>
<evidence type="ECO:0000313" key="5">
    <source>
        <dbReference type="Proteomes" id="UP000267798"/>
    </source>
</evidence>
<dbReference type="CDD" id="cd02966">
    <property type="entry name" value="TlpA_like_family"/>
    <property type="match status" value="1"/>
</dbReference>
<evidence type="ECO:0000256" key="2">
    <source>
        <dbReference type="SAM" id="Phobius"/>
    </source>
</evidence>
<dbReference type="Pfam" id="PF00578">
    <property type="entry name" value="AhpC-TSA"/>
    <property type="match status" value="1"/>
</dbReference>
<dbReference type="Proteomes" id="UP000267798">
    <property type="component" value="Unassembled WGS sequence"/>
</dbReference>
<proteinExistence type="predicted"/>
<dbReference type="PROSITE" id="PS51352">
    <property type="entry name" value="THIOREDOXIN_2"/>
    <property type="match status" value="1"/>
</dbReference>
<organism evidence="4 5">
    <name type="scientific">Paenibacillus pinisoli</name>
    <dbReference type="NCBI Taxonomy" id="1276110"/>
    <lineage>
        <taxon>Bacteria</taxon>
        <taxon>Bacillati</taxon>
        <taxon>Bacillota</taxon>
        <taxon>Bacilli</taxon>
        <taxon>Bacillales</taxon>
        <taxon>Paenibacillaceae</taxon>
        <taxon>Paenibacillus</taxon>
    </lineage>
</organism>
<dbReference type="InterPro" id="IPR036249">
    <property type="entry name" value="Thioredoxin-like_sf"/>
</dbReference>
<feature type="transmembrane region" description="Helical" evidence="2">
    <location>
        <begin position="179"/>
        <end position="197"/>
    </location>
</feature>
<comment type="caution">
    <text evidence="4">The sequence shown here is derived from an EMBL/GenBank/DDBJ whole genome shotgun (WGS) entry which is preliminary data.</text>
</comment>
<dbReference type="RefSeq" id="WP_120113844.1">
    <property type="nucleotide sequence ID" value="NZ_QXQB01000006.1"/>
</dbReference>
<accession>A0A3A6PBP8</accession>
<gene>
    <name evidence="4" type="ORF">D3P09_23330</name>
</gene>
<dbReference type="OrthoDB" id="25753at2"/>
<dbReference type="InterPro" id="IPR000866">
    <property type="entry name" value="AhpC/TSA"/>
</dbReference>
<evidence type="ECO:0000259" key="3">
    <source>
        <dbReference type="PROSITE" id="PS51352"/>
    </source>
</evidence>
<sequence>MTNIQLGSLVLNAELLVYLAAGIVGVLALRMGSRGMDKAERETDVSAAWSAIVLWIAVWKGSLLLVDPMSVIQHPMSLLFFSGGRIGFWLAAAAALVWCGYKFRRHGMGGAAARIALLASGWMLVYGIAVLFLDRNSFHYGHSIGLLLSIVVIVLLRRLDRWQQWQQKRADDSQWIRRMLTQGIVVLGVIGLLGFTLQEQVQTGVIAKLMDSGEADGTVGPRAGLTAPPIELASLEGEAISLARNEGSIVIVNFWTTWCKVCKTEMPHVQKLYEHYAAEGEAVKLLSVNVTSQESSVAGVERYMKEYGYDFPLVLDAKGEAADSYRVNAFPATFIIDADGVVQERMLGAISFSDMKRRVERVGAAQ</sequence>
<keyword evidence="2" id="KW-0812">Transmembrane</keyword>
<dbReference type="Gene3D" id="3.40.30.10">
    <property type="entry name" value="Glutaredoxin"/>
    <property type="match status" value="1"/>
</dbReference>
<feature type="domain" description="Thioredoxin" evidence="3">
    <location>
        <begin position="221"/>
        <end position="364"/>
    </location>
</feature>
<keyword evidence="5" id="KW-1185">Reference proteome</keyword>
<feature type="transmembrane region" description="Helical" evidence="2">
    <location>
        <begin position="111"/>
        <end position="133"/>
    </location>
</feature>
<dbReference type="InterPro" id="IPR050553">
    <property type="entry name" value="Thioredoxin_ResA/DsbE_sf"/>
</dbReference>
<evidence type="ECO:0000256" key="1">
    <source>
        <dbReference type="ARBA" id="ARBA00023157"/>
    </source>
</evidence>
<keyword evidence="2" id="KW-0472">Membrane</keyword>
<feature type="transmembrane region" description="Helical" evidence="2">
    <location>
        <begin position="78"/>
        <end position="99"/>
    </location>
</feature>
<dbReference type="PANTHER" id="PTHR42852:SF17">
    <property type="entry name" value="THIOREDOXIN-LIKE PROTEIN HI_1115"/>
    <property type="match status" value="1"/>
</dbReference>
<dbReference type="AlphaFoldDB" id="A0A3A6PBP8"/>
<feature type="transmembrane region" description="Helical" evidence="2">
    <location>
        <begin position="15"/>
        <end position="33"/>
    </location>
</feature>
<name>A0A3A6PBP8_9BACL</name>
<dbReference type="GO" id="GO:0016209">
    <property type="term" value="F:antioxidant activity"/>
    <property type="evidence" value="ECO:0007669"/>
    <property type="project" value="InterPro"/>
</dbReference>
<reference evidence="4 5" key="1">
    <citation type="submission" date="2018-09" db="EMBL/GenBank/DDBJ databases">
        <title>Paenibacillus aracenensis nov. sp. isolated from a cave in southern Spain.</title>
        <authorList>
            <person name="Jurado V."/>
            <person name="Gutierrez-Patricio S."/>
            <person name="Gonzalez-Pimentel J.L."/>
            <person name="Miller A.Z."/>
            <person name="Laiz L."/>
            <person name="Saiz-Jimenez C."/>
        </authorList>
    </citation>
    <scope>NUCLEOTIDE SEQUENCE [LARGE SCALE GENOMIC DNA]</scope>
    <source>
        <strain evidence="4 5">JCM 19203</strain>
    </source>
</reference>
<dbReference type="PANTHER" id="PTHR42852">
    <property type="entry name" value="THIOL:DISULFIDE INTERCHANGE PROTEIN DSBE"/>
    <property type="match status" value="1"/>
</dbReference>
<keyword evidence="1" id="KW-1015">Disulfide bond</keyword>
<dbReference type="InterPro" id="IPR013766">
    <property type="entry name" value="Thioredoxin_domain"/>
</dbReference>
<dbReference type="GO" id="GO:0016491">
    <property type="term" value="F:oxidoreductase activity"/>
    <property type="evidence" value="ECO:0007669"/>
    <property type="project" value="InterPro"/>
</dbReference>